<dbReference type="AlphaFoldDB" id="A0A8J7DYQ3"/>
<feature type="domain" description="Histidine kinase" evidence="7">
    <location>
        <begin position="173"/>
        <end position="478"/>
    </location>
</feature>
<keyword evidence="5" id="KW-0902">Two-component regulatory system</keyword>
<accession>A0A8J7DYQ3</accession>
<keyword evidence="10" id="KW-1185">Reference proteome</keyword>
<dbReference type="RefSeq" id="WP_194031040.1">
    <property type="nucleotide sequence ID" value="NZ_JADEWZ010000034.1"/>
</dbReference>
<evidence type="ECO:0000256" key="4">
    <source>
        <dbReference type="ARBA" id="ARBA00022777"/>
    </source>
</evidence>
<protein>
    <recommendedName>
        <fullName evidence="2">histidine kinase</fullName>
        <ecNumber evidence="2">2.7.13.3</ecNumber>
    </recommendedName>
</protein>
<dbReference type="InterPro" id="IPR011006">
    <property type="entry name" value="CheY-like_superfamily"/>
</dbReference>
<evidence type="ECO:0000256" key="5">
    <source>
        <dbReference type="ARBA" id="ARBA00023012"/>
    </source>
</evidence>
<sequence length="485" mass="54076">MNQTPSESDRPSILVVDDTPENLRLLVNLLTQKGYKVRAVPSGKLALSGIELSRPDLILLDIMMPEMNGYEVCETLKANDSTKNIPVIFISAMSEVLDKIQAFEVGGVDYVTKPFQAEEVLARVELHLDNRNLQKNLEARNQDLAKALEQLTATQNYLIQSEKMAALGQLVAGIAHEINTPLGAIRASSSNIVRALEESLGEFPKLFGRLSEEQQDVFVSLVDEARSRQKNYGTVPPLETRTRKRALTRQLQKYDIEEARYIADTLMDMGIEGEVEPFLSLLQCPDAEEIVQLAYNFLSLQLNNKNITIAVENASKVVFALKRYAHYDHTGDKQVVDIPESLDTVLELYHNQLKQGVAVRRDYRPLPTLWGYPDELNQVWTNLVQNALHAMKGKGTLEICVDCCDSNIAIEFTDSGSGIPPDIQTRIFDPFFTTKSAGEGSGLGLDIAKKIVEKHKGEIAVNSIPGQTTFKILLPVEEKPRDRGK</sequence>
<dbReference type="InterPro" id="IPR004358">
    <property type="entry name" value="Sig_transdc_His_kin-like_C"/>
</dbReference>
<dbReference type="InterPro" id="IPR003594">
    <property type="entry name" value="HATPase_dom"/>
</dbReference>
<evidence type="ECO:0000313" key="9">
    <source>
        <dbReference type="EMBL" id="MBE9117954.1"/>
    </source>
</evidence>
<dbReference type="SUPFAM" id="SSF47384">
    <property type="entry name" value="Homodimeric domain of signal transducing histidine kinase"/>
    <property type="match status" value="1"/>
</dbReference>
<evidence type="ECO:0000256" key="2">
    <source>
        <dbReference type="ARBA" id="ARBA00012438"/>
    </source>
</evidence>
<dbReference type="EC" id="2.7.13.3" evidence="2"/>
<feature type="domain" description="Response regulatory" evidence="8">
    <location>
        <begin position="12"/>
        <end position="128"/>
    </location>
</feature>
<dbReference type="CDD" id="cd19920">
    <property type="entry name" value="REC_PA4781-like"/>
    <property type="match status" value="1"/>
</dbReference>
<dbReference type="InterPro" id="IPR036097">
    <property type="entry name" value="HisK_dim/P_sf"/>
</dbReference>
<comment type="caution">
    <text evidence="9">The sequence shown here is derived from an EMBL/GenBank/DDBJ whole genome shotgun (WGS) entry which is preliminary data.</text>
</comment>
<dbReference type="PANTHER" id="PTHR43065">
    <property type="entry name" value="SENSOR HISTIDINE KINASE"/>
    <property type="match status" value="1"/>
</dbReference>
<evidence type="ECO:0000256" key="3">
    <source>
        <dbReference type="ARBA" id="ARBA00022553"/>
    </source>
</evidence>
<proteinExistence type="predicted"/>
<dbReference type="SUPFAM" id="SSF52172">
    <property type="entry name" value="CheY-like"/>
    <property type="match status" value="1"/>
</dbReference>
<reference evidence="9" key="1">
    <citation type="submission" date="2020-10" db="EMBL/GenBank/DDBJ databases">
        <authorList>
            <person name="Castelo-Branco R."/>
            <person name="Eusebio N."/>
            <person name="Adriana R."/>
            <person name="Vieira A."/>
            <person name="Brugerolle De Fraissinette N."/>
            <person name="Rezende De Castro R."/>
            <person name="Schneider M.P."/>
            <person name="Vasconcelos V."/>
            <person name="Leao P.N."/>
        </authorList>
    </citation>
    <scope>NUCLEOTIDE SEQUENCE</scope>
    <source>
        <strain evidence="9">LEGE 07157</strain>
    </source>
</reference>
<dbReference type="CDD" id="cd00082">
    <property type="entry name" value="HisKA"/>
    <property type="match status" value="1"/>
</dbReference>
<comment type="catalytic activity">
    <reaction evidence="1">
        <text>ATP + protein L-histidine = ADP + protein N-phospho-L-histidine.</text>
        <dbReference type="EC" id="2.7.13.3"/>
    </reaction>
</comment>
<keyword evidence="3 6" id="KW-0597">Phosphoprotein</keyword>
<dbReference type="PANTHER" id="PTHR43065:SF48">
    <property type="entry name" value="HISTIDINE KINASE"/>
    <property type="match status" value="1"/>
</dbReference>
<evidence type="ECO:0000259" key="7">
    <source>
        <dbReference type="PROSITE" id="PS50109"/>
    </source>
</evidence>
<dbReference type="PROSITE" id="PS50109">
    <property type="entry name" value="HIS_KIN"/>
    <property type="match status" value="1"/>
</dbReference>
<dbReference type="EMBL" id="JADEWZ010000034">
    <property type="protein sequence ID" value="MBE9117954.1"/>
    <property type="molecule type" value="Genomic_DNA"/>
</dbReference>
<dbReference type="InterPro" id="IPR003661">
    <property type="entry name" value="HisK_dim/P_dom"/>
</dbReference>
<dbReference type="Gene3D" id="3.30.565.10">
    <property type="entry name" value="Histidine kinase-like ATPase, C-terminal domain"/>
    <property type="match status" value="1"/>
</dbReference>
<dbReference type="Pfam" id="PF02518">
    <property type="entry name" value="HATPase_c"/>
    <property type="match status" value="1"/>
</dbReference>
<evidence type="ECO:0000256" key="1">
    <source>
        <dbReference type="ARBA" id="ARBA00000085"/>
    </source>
</evidence>
<feature type="modified residue" description="4-aspartylphosphate" evidence="6">
    <location>
        <position position="61"/>
    </location>
</feature>
<gene>
    <name evidence="9" type="ORF">IQ249_18820</name>
</gene>
<name>A0A8J7DYQ3_9CYAN</name>
<dbReference type="SMART" id="SM00387">
    <property type="entry name" value="HATPase_c"/>
    <property type="match status" value="1"/>
</dbReference>
<dbReference type="Gene3D" id="3.40.50.2300">
    <property type="match status" value="1"/>
</dbReference>
<dbReference type="PRINTS" id="PR00344">
    <property type="entry name" value="BCTRLSENSOR"/>
</dbReference>
<dbReference type="SMART" id="SM00448">
    <property type="entry name" value="REC"/>
    <property type="match status" value="1"/>
</dbReference>
<dbReference type="Pfam" id="PF00072">
    <property type="entry name" value="Response_reg"/>
    <property type="match status" value="1"/>
</dbReference>
<dbReference type="PROSITE" id="PS50110">
    <property type="entry name" value="RESPONSE_REGULATORY"/>
    <property type="match status" value="1"/>
</dbReference>
<keyword evidence="4" id="KW-0418">Kinase</keyword>
<dbReference type="InterPro" id="IPR005467">
    <property type="entry name" value="His_kinase_dom"/>
</dbReference>
<dbReference type="Gene3D" id="1.10.287.130">
    <property type="match status" value="1"/>
</dbReference>
<dbReference type="GO" id="GO:0000155">
    <property type="term" value="F:phosphorelay sensor kinase activity"/>
    <property type="evidence" value="ECO:0007669"/>
    <property type="project" value="InterPro"/>
</dbReference>
<evidence type="ECO:0000313" key="10">
    <source>
        <dbReference type="Proteomes" id="UP000654482"/>
    </source>
</evidence>
<dbReference type="Proteomes" id="UP000654482">
    <property type="component" value="Unassembled WGS sequence"/>
</dbReference>
<organism evidence="9 10">
    <name type="scientific">Lusitaniella coriacea LEGE 07157</name>
    <dbReference type="NCBI Taxonomy" id="945747"/>
    <lineage>
        <taxon>Bacteria</taxon>
        <taxon>Bacillati</taxon>
        <taxon>Cyanobacteriota</taxon>
        <taxon>Cyanophyceae</taxon>
        <taxon>Spirulinales</taxon>
        <taxon>Lusitaniellaceae</taxon>
        <taxon>Lusitaniella</taxon>
    </lineage>
</organism>
<dbReference type="Pfam" id="PF00512">
    <property type="entry name" value="HisKA"/>
    <property type="match status" value="1"/>
</dbReference>
<dbReference type="InterPro" id="IPR001789">
    <property type="entry name" value="Sig_transdc_resp-reg_receiver"/>
</dbReference>
<dbReference type="SUPFAM" id="SSF55874">
    <property type="entry name" value="ATPase domain of HSP90 chaperone/DNA topoisomerase II/histidine kinase"/>
    <property type="match status" value="1"/>
</dbReference>
<keyword evidence="4" id="KW-0808">Transferase</keyword>
<evidence type="ECO:0000256" key="6">
    <source>
        <dbReference type="PROSITE-ProRule" id="PRU00169"/>
    </source>
</evidence>
<evidence type="ECO:0000259" key="8">
    <source>
        <dbReference type="PROSITE" id="PS50110"/>
    </source>
</evidence>
<dbReference type="InterPro" id="IPR036890">
    <property type="entry name" value="HATPase_C_sf"/>
</dbReference>